<dbReference type="PROSITE" id="PS50137">
    <property type="entry name" value="DS_RBD"/>
    <property type="match status" value="1"/>
</dbReference>
<evidence type="ECO:0000256" key="8">
    <source>
        <dbReference type="ARBA" id="ARBA00022759"/>
    </source>
</evidence>
<reference evidence="24" key="1">
    <citation type="submission" date="2014-09" db="EMBL/GenBank/DDBJ databases">
        <authorList>
            <person name="Mudge J."/>
            <person name="Ramaraj T."/>
            <person name="Lindquist I.E."/>
            <person name="Bharti A.K."/>
            <person name="Sundararajan A."/>
            <person name="Cameron C.T."/>
            <person name="Woodward J.E."/>
            <person name="May G.D."/>
            <person name="Brubaker C."/>
            <person name="Broadhvest J."/>
            <person name="Wilkins T.A."/>
        </authorList>
    </citation>
    <scope>NUCLEOTIDE SEQUENCE</scope>
    <source>
        <strain evidence="24">cv. AKA8401</strain>
    </source>
</reference>
<dbReference type="PROSITE" id="PS51327">
    <property type="entry name" value="DICER_DSRBF"/>
    <property type="match status" value="1"/>
</dbReference>
<dbReference type="SUPFAM" id="SSF52540">
    <property type="entry name" value="P-loop containing nucleoside triphosphate hydrolases"/>
    <property type="match status" value="1"/>
</dbReference>
<evidence type="ECO:0000256" key="11">
    <source>
        <dbReference type="ARBA" id="ARBA00022840"/>
    </source>
</evidence>
<dbReference type="Gene3D" id="3.30.160.20">
    <property type="match status" value="1"/>
</dbReference>
<organism evidence="23 24">
    <name type="scientific">Gossypium arboreum</name>
    <name type="common">Tree cotton</name>
    <name type="synonym">Gossypium nanking</name>
    <dbReference type="NCBI Taxonomy" id="29729"/>
    <lineage>
        <taxon>Eukaryota</taxon>
        <taxon>Viridiplantae</taxon>
        <taxon>Streptophyta</taxon>
        <taxon>Embryophyta</taxon>
        <taxon>Tracheophyta</taxon>
        <taxon>Spermatophyta</taxon>
        <taxon>Magnoliopsida</taxon>
        <taxon>eudicotyledons</taxon>
        <taxon>Gunneridae</taxon>
        <taxon>Pentapetalae</taxon>
        <taxon>rosids</taxon>
        <taxon>malvids</taxon>
        <taxon>Malvales</taxon>
        <taxon>Malvaceae</taxon>
        <taxon>Malvoideae</taxon>
        <taxon>Gossypium</taxon>
    </lineage>
</organism>
<dbReference type="FunFam" id="3.40.50.300:FF:000705">
    <property type="entry name" value="Endoribonuclease dicer-like protein"/>
    <property type="match status" value="1"/>
</dbReference>
<feature type="domain" description="Helicase C-terminal" evidence="21">
    <location>
        <begin position="431"/>
        <end position="592"/>
    </location>
</feature>
<dbReference type="PANTHER" id="PTHR14950">
    <property type="entry name" value="DICER-RELATED"/>
    <property type="match status" value="1"/>
</dbReference>
<dbReference type="PROSITE" id="PS50142">
    <property type="entry name" value="RNASE_3_2"/>
    <property type="match status" value="2"/>
</dbReference>
<name>A0A0B0PZJ0_GOSAR</name>
<dbReference type="InterPro" id="IPR038248">
    <property type="entry name" value="Dicer_dimer_sf"/>
</dbReference>
<dbReference type="InterPro" id="IPR006935">
    <property type="entry name" value="Helicase/UvrB_N"/>
</dbReference>
<evidence type="ECO:0000259" key="22">
    <source>
        <dbReference type="PROSITE" id="PS51327"/>
    </source>
</evidence>
<keyword evidence="13 17" id="KW-0694">RNA-binding</keyword>
<comment type="cofactor">
    <cofactor evidence="1">
        <name>Mn(2+)</name>
        <dbReference type="ChEBI" id="CHEBI:29035"/>
    </cofactor>
</comment>
<dbReference type="InterPro" id="IPR027417">
    <property type="entry name" value="P-loop_NTPase"/>
</dbReference>
<dbReference type="Pfam" id="PF04851">
    <property type="entry name" value="ResIII"/>
    <property type="match status" value="1"/>
</dbReference>
<dbReference type="Pfam" id="PF00035">
    <property type="entry name" value="dsrm"/>
    <property type="match status" value="1"/>
</dbReference>
<evidence type="ECO:0000256" key="14">
    <source>
        <dbReference type="ARBA" id="ARBA00023158"/>
    </source>
</evidence>
<dbReference type="PROSITE" id="PS51192">
    <property type="entry name" value="HELICASE_ATP_BIND_1"/>
    <property type="match status" value="1"/>
</dbReference>
<dbReference type="InterPro" id="IPR014001">
    <property type="entry name" value="Helicase_ATP-bd"/>
</dbReference>
<dbReference type="InterPro" id="IPR036389">
    <property type="entry name" value="RNase_III_sf"/>
</dbReference>
<dbReference type="SMART" id="SM00490">
    <property type="entry name" value="HELICc"/>
    <property type="match status" value="1"/>
</dbReference>
<accession>A0A0B0PZJ0</accession>
<keyword evidence="11" id="KW-0067">ATP-binding</keyword>
<dbReference type="Pfam" id="PF00636">
    <property type="entry name" value="Ribonuclease_3"/>
    <property type="match status" value="2"/>
</dbReference>
<evidence type="ECO:0000256" key="5">
    <source>
        <dbReference type="ARBA" id="ARBA00022723"/>
    </source>
</evidence>
<keyword evidence="9" id="KW-0378">Hydrolase</keyword>
<keyword evidence="7" id="KW-0547">Nucleotide-binding</keyword>
<dbReference type="SUPFAM" id="SSF54768">
    <property type="entry name" value="dsRNA-binding domain-like"/>
    <property type="match status" value="1"/>
</dbReference>
<evidence type="ECO:0000313" key="24">
    <source>
        <dbReference type="Proteomes" id="UP000032142"/>
    </source>
</evidence>
<dbReference type="PROSITE" id="PS51194">
    <property type="entry name" value="HELICASE_CTER"/>
    <property type="match status" value="1"/>
</dbReference>
<keyword evidence="4" id="KW-0540">Nuclease</keyword>
<keyword evidence="24" id="KW-1185">Reference proteome</keyword>
<keyword evidence="16" id="KW-0539">Nucleus</keyword>
<evidence type="ECO:0000256" key="9">
    <source>
        <dbReference type="ARBA" id="ARBA00022801"/>
    </source>
</evidence>
<gene>
    <name evidence="23" type="ORF">F383_12835</name>
</gene>
<evidence type="ECO:0000256" key="16">
    <source>
        <dbReference type="ARBA" id="ARBA00023242"/>
    </source>
</evidence>
<keyword evidence="6" id="KW-0677">Repeat</keyword>
<evidence type="ECO:0000256" key="1">
    <source>
        <dbReference type="ARBA" id="ARBA00001936"/>
    </source>
</evidence>
<evidence type="ECO:0000256" key="3">
    <source>
        <dbReference type="ARBA" id="ARBA00004123"/>
    </source>
</evidence>
<dbReference type="FunFam" id="1.10.1520.10:FF:000004">
    <property type="entry name" value="Endoribonuclease dicer-like 1"/>
    <property type="match status" value="1"/>
</dbReference>
<dbReference type="SMART" id="SM00535">
    <property type="entry name" value="RIBOc"/>
    <property type="match status" value="2"/>
</dbReference>
<dbReference type="Pfam" id="PF03368">
    <property type="entry name" value="Dicer_dimer"/>
    <property type="match status" value="1"/>
</dbReference>
<dbReference type="GO" id="GO:0004386">
    <property type="term" value="F:helicase activity"/>
    <property type="evidence" value="ECO:0007669"/>
    <property type="project" value="UniProtKB-KW"/>
</dbReference>
<dbReference type="GO" id="GO:0004525">
    <property type="term" value="F:ribonuclease III activity"/>
    <property type="evidence" value="ECO:0007669"/>
    <property type="project" value="InterPro"/>
</dbReference>
<dbReference type="InterPro" id="IPR005034">
    <property type="entry name" value="Dicer_dimerisation"/>
</dbReference>
<dbReference type="CDD" id="cd00593">
    <property type="entry name" value="RIBOc"/>
    <property type="match status" value="2"/>
</dbReference>
<keyword evidence="12" id="KW-0460">Magnesium</keyword>
<evidence type="ECO:0000256" key="7">
    <source>
        <dbReference type="ARBA" id="ARBA00022741"/>
    </source>
</evidence>
<dbReference type="InterPro" id="IPR001650">
    <property type="entry name" value="Helicase_C-like"/>
</dbReference>
<dbReference type="SUPFAM" id="SSF69065">
    <property type="entry name" value="RNase III domain-like"/>
    <property type="match status" value="2"/>
</dbReference>
<evidence type="ECO:0000256" key="13">
    <source>
        <dbReference type="ARBA" id="ARBA00022884"/>
    </source>
</evidence>
<comment type="cofactor">
    <cofactor evidence="2">
        <name>Mg(2+)</name>
        <dbReference type="ChEBI" id="CHEBI:18420"/>
    </cofactor>
</comment>
<evidence type="ECO:0000259" key="20">
    <source>
        <dbReference type="PROSITE" id="PS51192"/>
    </source>
</evidence>
<dbReference type="CDD" id="cd18802">
    <property type="entry name" value="SF2_C_dicer"/>
    <property type="match status" value="1"/>
</dbReference>
<evidence type="ECO:0000256" key="17">
    <source>
        <dbReference type="PROSITE-ProRule" id="PRU00657"/>
    </source>
</evidence>
<protein>
    <submittedName>
        <fullName evidence="23">Uncharacterized protein</fullName>
    </submittedName>
</protein>
<dbReference type="CDD" id="cd18034">
    <property type="entry name" value="DEXHc_dicer"/>
    <property type="match status" value="1"/>
</dbReference>
<comment type="similarity">
    <text evidence="17">Belongs to the helicase family. Dicer subfamily.</text>
</comment>
<dbReference type="Proteomes" id="UP000032142">
    <property type="component" value="Unassembled WGS sequence"/>
</dbReference>
<evidence type="ECO:0000256" key="4">
    <source>
        <dbReference type="ARBA" id="ARBA00022722"/>
    </source>
</evidence>
<feature type="domain" description="Dicer dsRNA-binding fold" evidence="22">
    <location>
        <begin position="611"/>
        <end position="697"/>
    </location>
</feature>
<dbReference type="FunFam" id="3.40.50.300:FF:000420">
    <property type="entry name" value="Endoribonuclease dicer-like 1"/>
    <property type="match status" value="1"/>
</dbReference>
<dbReference type="PANTHER" id="PTHR14950:SF70">
    <property type="entry name" value="ENDORIBONUCLEASE DICER HOMOLOG 2"/>
    <property type="match status" value="1"/>
</dbReference>
<keyword evidence="5" id="KW-0479">Metal-binding</keyword>
<evidence type="ECO:0000256" key="6">
    <source>
        <dbReference type="ARBA" id="ARBA00022737"/>
    </source>
</evidence>
<evidence type="ECO:0000259" key="18">
    <source>
        <dbReference type="PROSITE" id="PS50137"/>
    </source>
</evidence>
<dbReference type="PROSITE" id="PS00517">
    <property type="entry name" value="RNASE_3_1"/>
    <property type="match status" value="1"/>
</dbReference>
<keyword evidence="14" id="KW-0943">RNA-mediated gene silencing</keyword>
<evidence type="ECO:0000259" key="19">
    <source>
        <dbReference type="PROSITE" id="PS50142"/>
    </source>
</evidence>
<dbReference type="Gene3D" id="3.30.160.380">
    <property type="entry name" value="Dicer dimerisation domain"/>
    <property type="match status" value="1"/>
</dbReference>
<dbReference type="EMBL" id="KN457420">
    <property type="protein sequence ID" value="KHG30500.1"/>
    <property type="molecule type" value="Genomic_DNA"/>
</dbReference>
<keyword evidence="10" id="KW-0347">Helicase</keyword>
<keyword evidence="8" id="KW-0255">Endonuclease</keyword>
<dbReference type="InterPro" id="IPR014720">
    <property type="entry name" value="dsRBD_dom"/>
</dbReference>
<proteinExistence type="inferred from homology"/>
<dbReference type="GO" id="GO:0046872">
    <property type="term" value="F:metal ion binding"/>
    <property type="evidence" value="ECO:0007669"/>
    <property type="project" value="UniProtKB-KW"/>
</dbReference>
<evidence type="ECO:0000256" key="2">
    <source>
        <dbReference type="ARBA" id="ARBA00001946"/>
    </source>
</evidence>
<keyword evidence="15" id="KW-0464">Manganese</keyword>
<evidence type="ECO:0000256" key="10">
    <source>
        <dbReference type="ARBA" id="ARBA00022806"/>
    </source>
</evidence>
<feature type="domain" description="RNase III" evidence="19">
    <location>
        <begin position="1046"/>
        <end position="1193"/>
    </location>
</feature>
<dbReference type="Gene3D" id="3.40.50.300">
    <property type="entry name" value="P-loop containing nucleotide triphosphate hydrolases"/>
    <property type="match status" value="2"/>
</dbReference>
<comment type="subcellular location">
    <subcellularLocation>
        <location evidence="3">Nucleus</location>
    </subcellularLocation>
</comment>
<dbReference type="GO" id="GO:0003723">
    <property type="term" value="F:RNA binding"/>
    <property type="evidence" value="ECO:0007669"/>
    <property type="project" value="UniProtKB-UniRule"/>
</dbReference>
<evidence type="ECO:0000256" key="12">
    <source>
        <dbReference type="ARBA" id="ARBA00022842"/>
    </source>
</evidence>
<dbReference type="GO" id="GO:0005634">
    <property type="term" value="C:nucleus"/>
    <property type="evidence" value="ECO:0007669"/>
    <property type="project" value="UniProtKB-SubCell"/>
</dbReference>
<dbReference type="GO" id="GO:0005737">
    <property type="term" value="C:cytoplasm"/>
    <property type="evidence" value="ECO:0007669"/>
    <property type="project" value="TreeGrafter"/>
</dbReference>
<dbReference type="GO" id="GO:0005524">
    <property type="term" value="F:ATP binding"/>
    <property type="evidence" value="ECO:0007669"/>
    <property type="project" value="UniProtKB-KW"/>
</dbReference>
<dbReference type="GO" id="GO:0003677">
    <property type="term" value="F:DNA binding"/>
    <property type="evidence" value="ECO:0007669"/>
    <property type="project" value="InterPro"/>
</dbReference>
<dbReference type="Pfam" id="PF00271">
    <property type="entry name" value="Helicase_C"/>
    <property type="match status" value="1"/>
</dbReference>
<evidence type="ECO:0000256" key="15">
    <source>
        <dbReference type="ARBA" id="ARBA00023211"/>
    </source>
</evidence>
<evidence type="ECO:0000313" key="23">
    <source>
        <dbReference type="EMBL" id="KHG30500.1"/>
    </source>
</evidence>
<dbReference type="FunFam" id="3.30.160.380:FF:000001">
    <property type="entry name" value="Endoribonuclease dicer-like 1"/>
    <property type="match status" value="1"/>
</dbReference>
<evidence type="ECO:0000259" key="21">
    <source>
        <dbReference type="PROSITE" id="PS51194"/>
    </source>
</evidence>
<dbReference type="GO" id="GO:0010267">
    <property type="term" value="P:ta-siRNA processing"/>
    <property type="evidence" value="ECO:0007669"/>
    <property type="project" value="UniProtKB-ARBA"/>
</dbReference>
<dbReference type="InterPro" id="IPR000999">
    <property type="entry name" value="RNase_III_dom"/>
</dbReference>
<sequence>MFYSLPSIVTKAGKNRASSIYTFSFLLPFSSPLQVGIFNIASISLGMEMNISQQHSSDPLPFARSYQLEALEKAIKQNTIAYLETGSGKTLIAIMLLRRYAYLVRKPSPFNAVFLVPQVVLVEQQADAVEMHTDLNVGKYWGDMEVDFWDDAKWKQEIDKYEVLVMTPQILLNGLRHGFFNINMIKVLIIDECHHARRKHPYASIMTEFYHRQLEAGVSDLPRIFGMTASPINTKGANSADGYWQKIHELETIMNSKVYTCVSESVLAQFVPFSTPKFKFYQDMEIPYVLYACMVQELNVLKVKDNDNRCTGFQHECSLDNLDLEASAAESTRRKISKMHSALIHCLDELGVWLALKAAEYLSCYESEFLMWGKLDVFGEKIVRSYTVDAFHAIRTCIPSDPDWTIVNDVKASVDAGFLTTKVLCLIESLSEYRVLKDIRCIIFVERIITAVVLQSLFSELLPKYGNWKTKYIAGNNSGLQNRTRKKQNEIVEEFRKGIVNVIVATSILEEGLDVQACNLIIRFDPSPTVCSFIQSRGRARMQNSDYLLMVKTGDFSTHSRLKNYLTSGDVMRKESLCHASDPCSPLSNDLCDEEFYHVASTGAFMTPSSSVGLIYFYCSRLPTDRYFKPTLRCIIDKQMGICTLHLPKSSPIQTVCVKGNFKSLKQKACFEACKQLHQFGALTDNLVPDIVVEENDAEEIGKESYNDDQPIFFPPELVNQDSQESMTKYYCYLMELKQNFGYEIPVHNIILLVRSQLEMEAKSIELEVDRGTLTVNLKYIGLIRLSSDQVILCRRFQIALFRVLMDHKAEKLTELLSDLTSGNNSEIDYLLLPSNYMGQPVIDWLSISSILFSYEKVWKNHVNCNAGMIQTKSGLVLEAITTKKCLESFHLESLETLGDSFLKYAVCQQLFKKHQNHHEGLLSIRKDKMISNTTLCMLGCDKKLPGFIRDEPFDPKGWMVPGYNCGRYTLDEETLNTRKIYVSGRRKLKSKKVADVVEALIGAYLSMGGEAAALLFLNWIGITIDFRNIPYERHFEVQAEKFVNVQHLESLLNYSFQDPSFLVEALTHGSYMLAEIPGCYQRLEFLGDSVLDYLITRHLYNNYPGISPGLLTDLRSASVNNNCYALSAVKAGLHKHILQSSQKLYKHIKETVESFRELSLDCTFGWESEKSFPKVLGDVMESLAGAIFVDSGYNKETVFRSIRPLLEPLITLETMTVHPVKELNELCQKKHYEQRKPIVSHDNGVSSVTIEVEANGEVLKHTSTASDRKMAKKLASKEILKSLKGANFC</sequence>
<feature type="domain" description="Helicase ATP-binding" evidence="20">
    <location>
        <begin position="70"/>
        <end position="235"/>
    </location>
</feature>
<dbReference type="Gene3D" id="1.10.1520.10">
    <property type="entry name" value="Ribonuclease III domain"/>
    <property type="match status" value="2"/>
</dbReference>
<feature type="domain" description="DRBM" evidence="18">
    <location>
        <begin position="1219"/>
        <end position="1286"/>
    </location>
</feature>
<feature type="domain" description="RNase III" evidence="19">
    <location>
        <begin position="876"/>
        <end position="1010"/>
    </location>
</feature>
<dbReference type="SMART" id="SM00487">
    <property type="entry name" value="DEXDc"/>
    <property type="match status" value="1"/>
</dbReference>